<keyword evidence="5" id="KW-0479">Metal-binding</keyword>
<dbReference type="RefSeq" id="WP_133261426.1">
    <property type="nucleotide sequence ID" value="NZ_SJCY01000002.1"/>
</dbReference>
<reference evidence="6 7" key="1">
    <citation type="submission" date="2019-02" db="EMBL/GenBank/DDBJ databases">
        <title>Pedobacter sp. nov., a novel speices isolated from soil of pinguins habitat in Antarcitica.</title>
        <authorList>
            <person name="He R.-H."/>
        </authorList>
    </citation>
    <scope>NUCLEOTIDE SEQUENCE [LARGE SCALE GENOMIC DNA]</scope>
    <source>
        <strain evidence="6 7">E01020</strain>
    </source>
</reference>
<dbReference type="Gene3D" id="3.40.50.10420">
    <property type="entry name" value="NagB/RpiA/CoA transferase-like"/>
    <property type="match status" value="1"/>
</dbReference>
<dbReference type="AlphaFoldDB" id="A0A4V6PJ99"/>
<dbReference type="GO" id="GO:0046872">
    <property type="term" value="F:metal ion binding"/>
    <property type="evidence" value="ECO:0007669"/>
    <property type="project" value="UniProtKB-KW"/>
</dbReference>
<feature type="binding site" evidence="4">
    <location>
        <position position="48"/>
    </location>
    <ligand>
        <name>substrate</name>
    </ligand>
</feature>
<comment type="catalytic activity">
    <reaction evidence="5">
        <text>(6S)-5-formyl-5,6,7,8-tetrahydrofolate + ATP = (6R)-5,10-methenyltetrahydrofolate + ADP + phosphate</text>
        <dbReference type="Rhea" id="RHEA:10488"/>
        <dbReference type="ChEBI" id="CHEBI:30616"/>
        <dbReference type="ChEBI" id="CHEBI:43474"/>
        <dbReference type="ChEBI" id="CHEBI:57455"/>
        <dbReference type="ChEBI" id="CHEBI:57457"/>
        <dbReference type="ChEBI" id="CHEBI:456216"/>
        <dbReference type="EC" id="6.3.3.2"/>
    </reaction>
</comment>
<dbReference type="PANTHER" id="PTHR23407">
    <property type="entry name" value="ATPASE INHIBITOR/5-FORMYLTETRAHYDROFOLATE CYCLO-LIGASE"/>
    <property type="match status" value="1"/>
</dbReference>
<dbReference type="GO" id="GO:0030272">
    <property type="term" value="F:5-formyltetrahydrofolate cyclo-ligase activity"/>
    <property type="evidence" value="ECO:0007669"/>
    <property type="project" value="UniProtKB-EC"/>
</dbReference>
<evidence type="ECO:0000256" key="4">
    <source>
        <dbReference type="PIRSR" id="PIRSR006806-1"/>
    </source>
</evidence>
<dbReference type="GO" id="GO:0009396">
    <property type="term" value="P:folic acid-containing compound biosynthetic process"/>
    <property type="evidence" value="ECO:0007669"/>
    <property type="project" value="TreeGrafter"/>
</dbReference>
<dbReference type="PIRSF" id="PIRSF006806">
    <property type="entry name" value="FTHF_cligase"/>
    <property type="match status" value="1"/>
</dbReference>
<dbReference type="Pfam" id="PF01812">
    <property type="entry name" value="5-FTHF_cyc-lig"/>
    <property type="match status" value="1"/>
</dbReference>
<dbReference type="PANTHER" id="PTHR23407:SF1">
    <property type="entry name" value="5-FORMYLTETRAHYDROFOLATE CYCLO-LIGASE"/>
    <property type="match status" value="1"/>
</dbReference>
<dbReference type="InterPro" id="IPR002698">
    <property type="entry name" value="FTHF_cligase"/>
</dbReference>
<organism evidence="6 7">
    <name type="scientific">Pedobacter changchengzhani</name>
    <dbReference type="NCBI Taxonomy" id="2529274"/>
    <lineage>
        <taxon>Bacteria</taxon>
        <taxon>Pseudomonadati</taxon>
        <taxon>Bacteroidota</taxon>
        <taxon>Sphingobacteriia</taxon>
        <taxon>Sphingobacteriales</taxon>
        <taxon>Sphingobacteriaceae</taxon>
        <taxon>Pedobacter</taxon>
    </lineage>
</organism>
<dbReference type="EC" id="6.3.3.2" evidence="5"/>
<feature type="binding site" evidence="4">
    <location>
        <position position="55"/>
    </location>
    <ligand>
        <name>substrate</name>
    </ligand>
</feature>
<dbReference type="GO" id="GO:0005524">
    <property type="term" value="F:ATP binding"/>
    <property type="evidence" value="ECO:0007669"/>
    <property type="project" value="UniProtKB-KW"/>
</dbReference>
<keyword evidence="6" id="KW-0436">Ligase</keyword>
<evidence type="ECO:0000256" key="3">
    <source>
        <dbReference type="ARBA" id="ARBA00022840"/>
    </source>
</evidence>
<feature type="binding site" evidence="4">
    <location>
        <begin position="133"/>
        <end position="141"/>
    </location>
    <ligand>
        <name>ATP</name>
        <dbReference type="ChEBI" id="CHEBI:30616"/>
    </ligand>
</feature>
<keyword evidence="7" id="KW-1185">Reference proteome</keyword>
<name>A0A4V6PJ99_9SPHI</name>
<comment type="similarity">
    <text evidence="1 5">Belongs to the 5-formyltetrahydrofolate cyclo-ligase family.</text>
</comment>
<gene>
    <name evidence="6" type="ORF">EZJ43_04230</name>
</gene>
<evidence type="ECO:0000313" key="6">
    <source>
        <dbReference type="EMBL" id="TDG37333.1"/>
    </source>
</evidence>
<evidence type="ECO:0000256" key="5">
    <source>
        <dbReference type="RuleBase" id="RU361279"/>
    </source>
</evidence>
<protein>
    <recommendedName>
        <fullName evidence="5">5-formyltetrahydrofolate cyclo-ligase</fullName>
        <ecNumber evidence="5">6.3.3.2</ecNumber>
    </recommendedName>
</protein>
<dbReference type="Proteomes" id="UP000295668">
    <property type="component" value="Unassembled WGS sequence"/>
</dbReference>
<comment type="cofactor">
    <cofactor evidence="5">
        <name>Mg(2+)</name>
        <dbReference type="ChEBI" id="CHEBI:18420"/>
    </cofactor>
</comment>
<dbReference type="InterPro" id="IPR024185">
    <property type="entry name" value="FTHF_cligase-like_sf"/>
</dbReference>
<dbReference type="OrthoDB" id="9801938at2"/>
<evidence type="ECO:0000313" key="7">
    <source>
        <dbReference type="Proteomes" id="UP000295668"/>
    </source>
</evidence>
<comment type="caution">
    <text evidence="6">The sequence shown here is derived from an EMBL/GenBank/DDBJ whole genome shotgun (WGS) entry which is preliminary data.</text>
</comment>
<dbReference type="InterPro" id="IPR037171">
    <property type="entry name" value="NagB/RpiA_transferase-like"/>
</dbReference>
<dbReference type="EMBL" id="SJCY01000002">
    <property type="protein sequence ID" value="TDG37333.1"/>
    <property type="molecule type" value="Genomic_DNA"/>
</dbReference>
<keyword evidence="5" id="KW-0460">Magnesium</keyword>
<sequence length="191" mass="22206">MQKAEIRKQALKNRLSLTNQEFDVLNLQLLAQFQSISFSKIKTLHIFLPIAEKKEPDTFLLIDWLQRNHPEIKIIIPKADFETSLMSHHQYLGKDDLHKNHYNILEPQNGRIHNEDVDMVITPLIAFDKKGYRVGYGKGFYDRFLQNSNAQKIGLSLFSAIDKIDDVNENDIRLDLCITPTNIIKFYTTSC</sequence>
<evidence type="ECO:0000256" key="2">
    <source>
        <dbReference type="ARBA" id="ARBA00022741"/>
    </source>
</evidence>
<dbReference type="SUPFAM" id="SSF100950">
    <property type="entry name" value="NagB/RpiA/CoA transferase-like"/>
    <property type="match status" value="1"/>
</dbReference>
<accession>A0A4V6PJ99</accession>
<evidence type="ECO:0000256" key="1">
    <source>
        <dbReference type="ARBA" id="ARBA00010638"/>
    </source>
</evidence>
<keyword evidence="2 4" id="KW-0547">Nucleotide-binding</keyword>
<proteinExistence type="inferred from homology"/>
<feature type="binding site" evidence="4">
    <location>
        <begin position="3"/>
        <end position="7"/>
    </location>
    <ligand>
        <name>ATP</name>
        <dbReference type="ChEBI" id="CHEBI:30616"/>
    </ligand>
</feature>
<keyword evidence="3 4" id="KW-0067">ATP-binding</keyword>
<dbReference type="GO" id="GO:0035999">
    <property type="term" value="P:tetrahydrofolate interconversion"/>
    <property type="evidence" value="ECO:0007669"/>
    <property type="project" value="TreeGrafter"/>
</dbReference>
<dbReference type="NCBIfam" id="TIGR02727">
    <property type="entry name" value="MTHFS_bact"/>
    <property type="match status" value="1"/>
</dbReference>